<reference evidence="2" key="1">
    <citation type="submission" date="2021-02" db="EMBL/GenBank/DDBJ databases">
        <title>Skermanella TT6 skin isolate.</title>
        <authorList>
            <person name="Lee K."/>
            <person name="Ganzorig M."/>
        </authorList>
    </citation>
    <scope>NUCLEOTIDE SEQUENCE</scope>
    <source>
        <strain evidence="2">TT6</strain>
    </source>
</reference>
<dbReference type="CDD" id="cd07302">
    <property type="entry name" value="CHD"/>
    <property type="match status" value="1"/>
</dbReference>
<dbReference type="SUPFAM" id="SSF55073">
    <property type="entry name" value="Nucleotide cyclase"/>
    <property type="match status" value="1"/>
</dbReference>
<evidence type="ECO:0000313" key="3">
    <source>
        <dbReference type="Proteomes" id="UP000595197"/>
    </source>
</evidence>
<dbReference type="PANTHER" id="PTHR43081:SF11">
    <property type="entry name" value="BLR2264 PROTEIN"/>
    <property type="match status" value="1"/>
</dbReference>
<accession>A0ABX7B0H5</accession>
<dbReference type="SMART" id="SM00044">
    <property type="entry name" value="CYCc"/>
    <property type="match status" value="1"/>
</dbReference>
<name>A0ABX7B0H5_9PROT</name>
<dbReference type="EMBL" id="CP067420">
    <property type="protein sequence ID" value="QQP87830.1"/>
    <property type="molecule type" value="Genomic_DNA"/>
</dbReference>
<organism evidence="2 3">
    <name type="scientific">Skermanella cutis</name>
    <dbReference type="NCBI Taxonomy" id="2775420"/>
    <lineage>
        <taxon>Bacteria</taxon>
        <taxon>Pseudomonadati</taxon>
        <taxon>Pseudomonadota</taxon>
        <taxon>Alphaproteobacteria</taxon>
        <taxon>Rhodospirillales</taxon>
        <taxon>Azospirillaceae</taxon>
        <taxon>Skermanella</taxon>
    </lineage>
</organism>
<feature type="domain" description="Guanylate cyclase" evidence="1">
    <location>
        <begin position="221"/>
        <end position="352"/>
    </location>
</feature>
<keyword evidence="3" id="KW-1185">Reference proteome</keyword>
<dbReference type="InterPro" id="IPR001054">
    <property type="entry name" value="A/G_cyclase"/>
</dbReference>
<dbReference type="Gene3D" id="3.30.70.1230">
    <property type="entry name" value="Nucleotide cyclase"/>
    <property type="match status" value="1"/>
</dbReference>
<gene>
    <name evidence="2" type="ORF">IGS68_17290</name>
</gene>
<evidence type="ECO:0000313" key="2">
    <source>
        <dbReference type="EMBL" id="QQP87830.1"/>
    </source>
</evidence>
<dbReference type="InterPro" id="IPR029787">
    <property type="entry name" value="Nucleotide_cyclase"/>
</dbReference>
<dbReference type="PROSITE" id="PS50125">
    <property type="entry name" value="GUANYLATE_CYCLASE_2"/>
    <property type="match status" value="1"/>
</dbReference>
<dbReference type="InterPro" id="IPR050697">
    <property type="entry name" value="Adenylyl/Guanylyl_Cyclase_3/4"/>
</dbReference>
<protein>
    <submittedName>
        <fullName evidence="2">Adenylate/guanylate cyclase domain-containing protein</fullName>
    </submittedName>
</protein>
<evidence type="ECO:0000259" key="1">
    <source>
        <dbReference type="PROSITE" id="PS50125"/>
    </source>
</evidence>
<dbReference type="Pfam" id="PF00211">
    <property type="entry name" value="Guanylate_cyc"/>
    <property type="match status" value="1"/>
</dbReference>
<proteinExistence type="predicted"/>
<dbReference type="PANTHER" id="PTHR43081">
    <property type="entry name" value="ADENYLATE CYCLASE, TERMINAL-DIFFERENTIATION SPECIFIC-RELATED"/>
    <property type="match status" value="1"/>
</dbReference>
<sequence>MEDRLILEISEWVAEAGLAGASETELVDGFCRRLVEYGVPLTRVVALIDTLHPVLEARTFHWHRRKNETTASEYARSLARENEDKWLKSPFHYLMESGGKSLRCRFIDGDCPSDRFPVMGELRDEGITDYLAVSTLFGKSMTIGMMDSLVSSWSTDGPDGFDETHITIMERSLPFLALAIRDVSVGRIAETLVETYLGRDAGRRVLGGYIERGVTERMSAVLWFSDLQGFTRITDTVDPEQVIPLLNDYADAIVSSIHDHQGQVMKFMGDGIMAIFSGAEDGELCNRSLDAAEEARRRVAALNKRRKAEGLPWTRFYLGLNVGEVFYGNIGSEDRLDFTVIGPAVNEVARIAAMCRSLDQDVLLSSAFAGSAETCAARLVSVGRYALRGVGRPQELFTLDPEAVAGGKGACALQR</sequence>
<dbReference type="RefSeq" id="WP_201071809.1">
    <property type="nucleotide sequence ID" value="NZ_CP067420.1"/>
</dbReference>
<dbReference type="Proteomes" id="UP000595197">
    <property type="component" value="Chromosome"/>
</dbReference>